<evidence type="ECO:0000313" key="1">
    <source>
        <dbReference type="EMBL" id="ARQ99533.1"/>
    </source>
</evidence>
<name>A0A1X9STF8_9BACT</name>
<dbReference type="Proteomes" id="UP000194309">
    <property type="component" value="Chromosome"/>
</dbReference>
<dbReference type="STRING" id="1660064.CIGN_1274"/>
<proteinExistence type="predicted"/>
<keyword evidence="2" id="KW-1185">Reference proteome</keyword>
<protein>
    <submittedName>
        <fullName evidence="1">Uncharacterized protein</fullName>
    </submittedName>
</protein>
<sequence length="123" mass="14323">MRLLCLFLTMTTLLFSQDLSTKYKYILDLYNKSPLRANLSDINQVKSPFYITQNVQTDFNSSTLKLEAIIENRAKINSNWYELGQSCQEICILEIENQTVIILHNNNKIRLSISKVNNDIKVF</sequence>
<dbReference type="OrthoDB" id="5327097at2"/>
<dbReference type="EMBL" id="CP018788">
    <property type="protein sequence ID" value="ARQ99533.1"/>
    <property type="molecule type" value="Genomic_DNA"/>
</dbReference>
<organism evidence="1 2">
    <name type="scientific">Campylobacter devanensis</name>
    <dbReference type="NCBI Taxonomy" id="3161138"/>
    <lineage>
        <taxon>Bacteria</taxon>
        <taxon>Pseudomonadati</taxon>
        <taxon>Campylobacterota</taxon>
        <taxon>Epsilonproteobacteria</taxon>
        <taxon>Campylobacterales</taxon>
        <taxon>Campylobacteraceae</taxon>
        <taxon>Campylobacter</taxon>
    </lineage>
</organism>
<dbReference type="KEGG" id="cdev:CIGN_1274"/>
<gene>
    <name evidence="1" type="ORF">CIGN_1274</name>
</gene>
<evidence type="ECO:0000313" key="2">
    <source>
        <dbReference type="Proteomes" id="UP000194309"/>
    </source>
</evidence>
<accession>A0A381DAL7</accession>
<accession>A0A1X9STF8</accession>
<dbReference type="AlphaFoldDB" id="A0A1X9STF8"/>
<reference evidence="1 2" key="1">
    <citation type="journal article" date="2017" name="Genome Biol. Evol.">
        <title>Comparative Genomic Analysis Identifies a Campylobacter Clade Deficient in Selenium Metabolism.</title>
        <authorList>
            <person name="Miller W.G."/>
            <person name="Yee E."/>
            <person name="Lopes B.S."/>
            <person name="Chapman M.H."/>
            <person name="Huynh S."/>
            <person name="Bono J.L."/>
            <person name="Parker C.T."/>
            <person name="Strachan N.J.C."/>
            <person name="Forbes K.J."/>
        </authorList>
    </citation>
    <scope>NUCLEOTIDE SEQUENCE [LARGE SCALE GENOMIC DNA]</scope>
    <source>
        <strain evidence="1 2">NCTC 13003</strain>
    </source>
</reference>